<sequence>MKQTYLLFALIAIAVLMVQAHPEAKADPTAVAEAEASAEAEAFADAMAIADAIAMADPEAVDWKGFGSKIKRFFKKHKSTIAKTVLKIVTTVLPLVLGK</sequence>
<evidence type="ECO:0000313" key="2">
    <source>
        <dbReference type="EMBL" id="UPH34091.1"/>
    </source>
</evidence>
<dbReference type="AlphaFoldDB" id="A0A8U0LU11"/>
<reference evidence="2" key="1">
    <citation type="submission" date="2020-11" db="EMBL/GenBank/DDBJ databases">
        <authorList>
            <person name="Robinson S.D."/>
        </authorList>
    </citation>
    <scope>NUCLEOTIDE SEQUENCE</scope>
    <source>
        <tissue evidence="2">Venom apparatus</tissue>
    </source>
</reference>
<evidence type="ECO:0000256" key="1">
    <source>
        <dbReference type="SAM" id="SignalP"/>
    </source>
</evidence>
<name>A0A8U0LU11_RHYMT</name>
<feature type="chain" id="PRO_5035786305" evidence="1">
    <location>
        <begin position="21"/>
        <end position="99"/>
    </location>
</feature>
<keyword evidence="1" id="KW-0732">Signal</keyword>
<accession>A0A8U0LU11</accession>
<protein>
    <submittedName>
        <fullName evidence="2">Venom peptide ECTX1-Rm18a</fullName>
    </submittedName>
</protein>
<organism evidence="2">
    <name type="scientific">Rhytidoponera metallica</name>
    <name type="common">Australian green-headed ant</name>
    <name type="synonym">Ponera metallica</name>
    <dbReference type="NCBI Taxonomy" id="148364"/>
    <lineage>
        <taxon>Eukaryota</taxon>
        <taxon>Metazoa</taxon>
        <taxon>Ecdysozoa</taxon>
        <taxon>Arthropoda</taxon>
        <taxon>Hexapoda</taxon>
        <taxon>Insecta</taxon>
        <taxon>Pterygota</taxon>
        <taxon>Neoptera</taxon>
        <taxon>Endopterygota</taxon>
        <taxon>Hymenoptera</taxon>
        <taxon>Apocrita</taxon>
        <taxon>Aculeata</taxon>
        <taxon>Formicoidea</taxon>
        <taxon>Formicidae</taxon>
        <taxon>Ectatomminae</taxon>
        <taxon>Ectatommini</taxon>
        <taxon>Rhytidoponera</taxon>
    </lineage>
</organism>
<feature type="signal peptide" evidence="1">
    <location>
        <begin position="1"/>
        <end position="20"/>
    </location>
</feature>
<proteinExistence type="evidence at transcript level"/>
<dbReference type="EMBL" id="MW317058">
    <property type="protein sequence ID" value="UPH34091.1"/>
    <property type="molecule type" value="mRNA"/>
</dbReference>